<proteinExistence type="inferred from homology"/>
<evidence type="ECO:0000256" key="1">
    <source>
        <dbReference type="ARBA" id="ARBA00004117"/>
    </source>
</evidence>
<dbReference type="Proteomes" id="UP000025238">
    <property type="component" value="Chromosome"/>
</dbReference>
<keyword evidence="10" id="KW-0966">Cell projection</keyword>
<dbReference type="InterPro" id="IPR010930">
    <property type="entry name" value="Flg_bb/hook_C_dom"/>
</dbReference>
<name>A0A023WX86_STUST</name>
<feature type="domain" description="Flagellar basal body rod protein N-terminal" evidence="6">
    <location>
        <begin position="3"/>
        <end position="33"/>
    </location>
</feature>
<dbReference type="GO" id="GO:0009424">
    <property type="term" value="C:bacterial-type flagellum hook"/>
    <property type="evidence" value="ECO:0007669"/>
    <property type="project" value="TreeGrafter"/>
</dbReference>
<gene>
    <name evidence="10" type="primary">flgE</name>
    <name evidence="10" type="ORF">UIB01_21130</name>
</gene>
<dbReference type="OrthoDB" id="8578401at2"/>
<dbReference type="SUPFAM" id="SSF117143">
    <property type="entry name" value="Flagellar hook protein flgE"/>
    <property type="match status" value="1"/>
</dbReference>
<dbReference type="InterPro" id="IPR037925">
    <property type="entry name" value="FlgE/F/G-like"/>
</dbReference>
<dbReference type="NCBIfam" id="NF005286">
    <property type="entry name" value="PRK06803.1"/>
    <property type="match status" value="1"/>
</dbReference>
<feature type="domain" description="Flagellar hook protein FlgE D2" evidence="8">
    <location>
        <begin position="155"/>
        <end position="277"/>
    </location>
</feature>
<dbReference type="InterPro" id="IPR011491">
    <property type="entry name" value="FlgE_D2"/>
</dbReference>
<dbReference type="GO" id="GO:0005829">
    <property type="term" value="C:cytosol"/>
    <property type="evidence" value="ECO:0007669"/>
    <property type="project" value="TreeGrafter"/>
</dbReference>
<keyword evidence="4 5" id="KW-0975">Bacterial flagellum</keyword>
<dbReference type="NCBIfam" id="NF004238">
    <property type="entry name" value="PRK05682.1-1"/>
    <property type="match status" value="1"/>
</dbReference>
<comment type="subcellular location">
    <subcellularLocation>
        <location evidence="1 5">Bacterial flagellum basal body</location>
    </subcellularLocation>
</comment>
<keyword evidence="10" id="KW-0969">Cilium</keyword>
<evidence type="ECO:0000259" key="8">
    <source>
        <dbReference type="Pfam" id="PF07559"/>
    </source>
</evidence>
<evidence type="ECO:0000313" key="11">
    <source>
        <dbReference type="Proteomes" id="UP000025238"/>
    </source>
</evidence>
<dbReference type="Pfam" id="PF22692">
    <property type="entry name" value="LlgE_F_G_D1"/>
    <property type="match status" value="1"/>
</dbReference>
<feature type="domain" description="Flagellar basal-body/hook protein C-terminal" evidence="7">
    <location>
        <begin position="351"/>
        <end position="392"/>
    </location>
</feature>
<accession>A0A023WX86</accession>
<dbReference type="InterPro" id="IPR037058">
    <property type="entry name" value="Falgellar_hook_FlgE_sf"/>
</dbReference>
<dbReference type="KEGG" id="pstu:UIB01_21130"/>
<comment type="similarity">
    <text evidence="2 5">Belongs to the flagella basal body rod proteins family.</text>
</comment>
<evidence type="ECO:0000256" key="5">
    <source>
        <dbReference type="RuleBase" id="RU362116"/>
    </source>
</evidence>
<sequence length="396" mass="40967">MSFNIALTGLSAVNEQLNTIGNNIANSGTVGFKSSRTNFGSLYAETQAMGVEVIGTTQSISQGGALTSTNRTLDLAISGGGFFVTRASNGDIGYTRAGIFGTDKDSYITNSLGQRLQGYPADATGNLQTGTVGDLQLRSGGIPARATDALSFVANLDANQEVPAVAFDPLAADSYNSTYTTKLYDSQGKEHTLTQYFVKTADNSWNAHYYVDGAALAGAPQALTFDTAGVLATPIGTVALAAPLAGGVAPLAIDLDYSGTSQYGSEFSVTNNRATGYAAGEQTGMTVEKDGRVYASYSNGERMLQGQVVLASFVNAEGLKNVSGTAWTETAASGAAMLGAPGVGQYGTLASGALESSNVDLTQQLVGLMEGQRNYQANTQVISTNKELTQVLFNAI</sequence>
<evidence type="ECO:0000259" key="9">
    <source>
        <dbReference type="Pfam" id="PF22692"/>
    </source>
</evidence>
<dbReference type="PANTHER" id="PTHR30435:SF1">
    <property type="entry name" value="FLAGELLAR HOOK PROTEIN FLGE"/>
    <property type="match status" value="1"/>
</dbReference>
<comment type="function">
    <text evidence="5">A flexible structure which links the flagellar filament to the drive apparatus in the basal body.</text>
</comment>
<dbReference type="GO" id="GO:0009425">
    <property type="term" value="C:bacterial-type flagellum basal body"/>
    <property type="evidence" value="ECO:0007669"/>
    <property type="project" value="UniProtKB-SubCell"/>
</dbReference>
<evidence type="ECO:0000259" key="6">
    <source>
        <dbReference type="Pfam" id="PF00460"/>
    </source>
</evidence>
<dbReference type="Pfam" id="PF07559">
    <property type="entry name" value="FlgE_D2"/>
    <property type="match status" value="1"/>
</dbReference>
<dbReference type="PANTHER" id="PTHR30435">
    <property type="entry name" value="FLAGELLAR PROTEIN"/>
    <property type="match status" value="1"/>
</dbReference>
<protein>
    <recommendedName>
        <fullName evidence="3 5">Flagellar hook protein FlgE</fullName>
    </recommendedName>
</protein>
<evidence type="ECO:0000256" key="2">
    <source>
        <dbReference type="ARBA" id="ARBA00009677"/>
    </source>
</evidence>
<evidence type="ECO:0000313" key="10">
    <source>
        <dbReference type="EMBL" id="AHY44842.1"/>
    </source>
</evidence>
<dbReference type="InterPro" id="IPR053967">
    <property type="entry name" value="LlgE_F_G-like_D1"/>
</dbReference>
<keyword evidence="10" id="KW-0282">Flagellum</keyword>
<dbReference type="Pfam" id="PF06429">
    <property type="entry name" value="Flg_bbr_C"/>
    <property type="match status" value="1"/>
</dbReference>
<dbReference type="InterPro" id="IPR020013">
    <property type="entry name" value="Flagellar_FlgE/F/G"/>
</dbReference>
<dbReference type="AlphaFoldDB" id="A0A023WX86"/>
<dbReference type="InterPro" id="IPR001444">
    <property type="entry name" value="Flag_bb_rod_N"/>
</dbReference>
<evidence type="ECO:0000256" key="4">
    <source>
        <dbReference type="ARBA" id="ARBA00023143"/>
    </source>
</evidence>
<evidence type="ECO:0000259" key="7">
    <source>
        <dbReference type="Pfam" id="PF06429"/>
    </source>
</evidence>
<reference evidence="10 11" key="1">
    <citation type="submission" date="2014-03" db="EMBL/GenBank/DDBJ databases">
        <title>Complete genome sequence of Pseudomonas stutzeri 19SMN4.</title>
        <authorList>
            <person name="Brunet-Galmes I."/>
            <person name="Nogales B."/>
            <person name="Busquets A."/>
            <person name="Pena A."/>
            <person name="Gomila M."/>
            <person name="Garcia-Valdes E."/>
            <person name="Lalucat J."/>
            <person name="Bennasar A."/>
            <person name="Bosch R."/>
        </authorList>
    </citation>
    <scope>NUCLEOTIDE SEQUENCE [LARGE SCALE GENOMIC DNA]</scope>
    <source>
        <strain evidence="10 11">19SMN4</strain>
    </source>
</reference>
<dbReference type="PATRIC" id="fig|316.97.peg.4229"/>
<dbReference type="GO" id="GO:0071978">
    <property type="term" value="P:bacterial-type flagellum-dependent swarming motility"/>
    <property type="evidence" value="ECO:0007669"/>
    <property type="project" value="TreeGrafter"/>
</dbReference>
<dbReference type="NCBIfam" id="TIGR03506">
    <property type="entry name" value="FlgEFG_subfam"/>
    <property type="match status" value="1"/>
</dbReference>
<feature type="domain" description="Flagellar hook protein FlgE/F/G-like D1" evidence="9">
    <location>
        <begin position="76"/>
        <end position="118"/>
    </location>
</feature>
<evidence type="ECO:0000256" key="3">
    <source>
        <dbReference type="ARBA" id="ARBA00019015"/>
    </source>
</evidence>
<organism evidence="10 11">
    <name type="scientific">Stutzerimonas stutzeri</name>
    <name type="common">Pseudomonas stutzeri</name>
    <dbReference type="NCBI Taxonomy" id="316"/>
    <lineage>
        <taxon>Bacteria</taxon>
        <taxon>Pseudomonadati</taxon>
        <taxon>Pseudomonadota</taxon>
        <taxon>Gammaproteobacteria</taxon>
        <taxon>Pseudomonadales</taxon>
        <taxon>Pseudomonadaceae</taxon>
        <taxon>Stutzerimonas</taxon>
    </lineage>
</organism>
<dbReference type="Pfam" id="PF00460">
    <property type="entry name" value="Flg_bb_rod"/>
    <property type="match status" value="1"/>
</dbReference>
<dbReference type="Gene3D" id="2.60.98.20">
    <property type="entry name" value="Flagellar hook protein FlgE"/>
    <property type="match status" value="1"/>
</dbReference>
<dbReference type="EMBL" id="CP007509">
    <property type="protein sequence ID" value="AHY44842.1"/>
    <property type="molecule type" value="Genomic_DNA"/>
</dbReference>